<evidence type="ECO:0000313" key="1">
    <source>
        <dbReference type="EMBL" id="ACR12400.1"/>
    </source>
</evidence>
<dbReference type="AlphaFoldDB" id="C5BNC8"/>
<dbReference type="HOGENOM" id="CLU_3349726_0_0_6"/>
<sequence length="37" mass="4170">MRREGIPSGRLGNNRFVFVPGLSLDYFPQNNNDAIGF</sequence>
<protein>
    <submittedName>
        <fullName evidence="1">Uncharacterized protein</fullName>
    </submittedName>
</protein>
<organism evidence="1 2">
    <name type="scientific">Teredinibacter turnerae (strain ATCC 39867 / T7901)</name>
    <dbReference type="NCBI Taxonomy" id="377629"/>
    <lineage>
        <taxon>Bacteria</taxon>
        <taxon>Pseudomonadati</taxon>
        <taxon>Pseudomonadota</taxon>
        <taxon>Gammaproteobacteria</taxon>
        <taxon>Cellvibrionales</taxon>
        <taxon>Cellvibrionaceae</taxon>
        <taxon>Teredinibacter</taxon>
    </lineage>
</organism>
<proteinExistence type="predicted"/>
<dbReference type="Proteomes" id="UP000009080">
    <property type="component" value="Chromosome"/>
</dbReference>
<gene>
    <name evidence="1" type="ordered locus">TERTU_2916</name>
</gene>
<name>C5BNC8_TERTT</name>
<evidence type="ECO:0000313" key="2">
    <source>
        <dbReference type="Proteomes" id="UP000009080"/>
    </source>
</evidence>
<keyword evidence="2" id="KW-1185">Reference proteome</keyword>
<reference evidence="1 2" key="1">
    <citation type="journal article" date="2009" name="PLoS ONE">
        <title>The complete genome of Teredinibacter turnerae T7901: an intracellular endosymbiont of marine wood-boring bivalves (shipworms).</title>
        <authorList>
            <person name="Yang J.C."/>
            <person name="Madupu R."/>
            <person name="Durkin A.S."/>
            <person name="Ekborg N.A."/>
            <person name="Pedamallu C.S."/>
            <person name="Hostetler J.B."/>
            <person name="Radune D."/>
            <person name="Toms B.S."/>
            <person name="Henrissat B."/>
            <person name="Coutinho P.M."/>
            <person name="Schwarz S."/>
            <person name="Field L."/>
            <person name="Trindade-Silva A.E."/>
            <person name="Soares C.A.G."/>
            <person name="Elshahawi S."/>
            <person name="Hanora A."/>
            <person name="Schmidt E.W."/>
            <person name="Haygood M.G."/>
            <person name="Posfai J."/>
            <person name="Benner J."/>
            <person name="Madinger C."/>
            <person name="Nove J."/>
            <person name="Anton B."/>
            <person name="Chaudhary K."/>
            <person name="Foster J."/>
            <person name="Holman A."/>
            <person name="Kumar S."/>
            <person name="Lessard P.A."/>
            <person name="Luyten Y.A."/>
            <person name="Slatko B."/>
            <person name="Wood N."/>
            <person name="Wu B."/>
            <person name="Teplitski M."/>
            <person name="Mougous J.D."/>
            <person name="Ward N."/>
            <person name="Eisen J.A."/>
            <person name="Badger J.H."/>
            <person name="Distel D.L."/>
        </authorList>
    </citation>
    <scope>NUCLEOTIDE SEQUENCE [LARGE SCALE GENOMIC DNA]</scope>
    <source>
        <strain evidence="2">ATCC 39867 / T7901</strain>
    </source>
</reference>
<dbReference type="EMBL" id="CP001614">
    <property type="protein sequence ID" value="ACR12400.1"/>
    <property type="molecule type" value="Genomic_DNA"/>
</dbReference>
<accession>C5BNC8</accession>
<dbReference type="KEGG" id="ttu:TERTU_2916"/>